<evidence type="ECO:0000256" key="13">
    <source>
        <dbReference type="ARBA" id="ARBA00061472"/>
    </source>
</evidence>
<feature type="domain" description="THUMP" evidence="20">
    <location>
        <begin position="60"/>
        <end position="165"/>
    </location>
</feature>
<dbReference type="InterPro" id="IPR003720">
    <property type="entry name" value="tRNA_STrfase"/>
</dbReference>
<proteinExistence type="inferred from homology"/>
<evidence type="ECO:0000256" key="2">
    <source>
        <dbReference type="ARBA" id="ARBA00004948"/>
    </source>
</evidence>
<keyword evidence="22" id="KW-1185">Reference proteome</keyword>
<dbReference type="CDD" id="cd01712">
    <property type="entry name" value="PPase_ThiI"/>
    <property type="match status" value="1"/>
</dbReference>
<dbReference type="GO" id="GO:0005524">
    <property type="term" value="F:ATP binding"/>
    <property type="evidence" value="ECO:0007669"/>
    <property type="project" value="UniProtKB-UniRule"/>
</dbReference>
<dbReference type="NCBIfam" id="TIGR00342">
    <property type="entry name" value="tRNA uracil 4-sulfurtransferase ThiI"/>
    <property type="match status" value="1"/>
</dbReference>
<keyword evidence="3 19" id="KW-0963">Cytoplasm</keyword>
<dbReference type="SMART" id="SM00981">
    <property type="entry name" value="THUMP"/>
    <property type="match status" value="1"/>
</dbReference>
<dbReference type="SUPFAM" id="SSF143437">
    <property type="entry name" value="THUMP domain-like"/>
    <property type="match status" value="1"/>
</dbReference>
<evidence type="ECO:0000256" key="4">
    <source>
        <dbReference type="ARBA" id="ARBA00022555"/>
    </source>
</evidence>
<comment type="subcellular location">
    <subcellularLocation>
        <location evidence="1 19">Cytoplasm</location>
    </subcellularLocation>
</comment>
<evidence type="ECO:0000256" key="1">
    <source>
        <dbReference type="ARBA" id="ARBA00004496"/>
    </source>
</evidence>
<dbReference type="GO" id="GO:0004810">
    <property type="term" value="F:CCA tRNA nucleotidyltransferase activity"/>
    <property type="evidence" value="ECO:0007669"/>
    <property type="project" value="InterPro"/>
</dbReference>
<dbReference type="PANTHER" id="PTHR43209:SF1">
    <property type="entry name" value="TRNA SULFURTRANSFERASE"/>
    <property type="match status" value="1"/>
</dbReference>
<dbReference type="RefSeq" id="WP_185139394.1">
    <property type="nucleotide sequence ID" value="NZ_BORM01000014.1"/>
</dbReference>
<dbReference type="InterPro" id="IPR049961">
    <property type="entry name" value="ThiI_N"/>
</dbReference>
<dbReference type="GO" id="GO:0000049">
    <property type="term" value="F:tRNA binding"/>
    <property type="evidence" value="ECO:0007669"/>
    <property type="project" value="UniProtKB-UniRule"/>
</dbReference>
<comment type="catalytic activity">
    <reaction evidence="11 19">
        <text>[ThiS sulfur-carrier protein]-C-terminal Gly-Gly-AMP + S-sulfanyl-L-cysteinyl-[cysteine desulfurase] + AH2 = [ThiS sulfur-carrier protein]-C-terminal-Gly-aminoethanethioate + L-cysteinyl-[cysteine desulfurase] + A + AMP + 2 H(+)</text>
        <dbReference type="Rhea" id="RHEA:43340"/>
        <dbReference type="Rhea" id="RHEA-COMP:12157"/>
        <dbReference type="Rhea" id="RHEA-COMP:12158"/>
        <dbReference type="Rhea" id="RHEA-COMP:12910"/>
        <dbReference type="Rhea" id="RHEA-COMP:19908"/>
        <dbReference type="ChEBI" id="CHEBI:13193"/>
        <dbReference type="ChEBI" id="CHEBI:15378"/>
        <dbReference type="ChEBI" id="CHEBI:17499"/>
        <dbReference type="ChEBI" id="CHEBI:29950"/>
        <dbReference type="ChEBI" id="CHEBI:61963"/>
        <dbReference type="ChEBI" id="CHEBI:90618"/>
        <dbReference type="ChEBI" id="CHEBI:232372"/>
        <dbReference type="ChEBI" id="CHEBI:456215"/>
    </reaction>
</comment>
<evidence type="ECO:0000256" key="17">
    <source>
        <dbReference type="ARBA" id="ARBA00077849"/>
    </source>
</evidence>
<evidence type="ECO:0000256" key="5">
    <source>
        <dbReference type="ARBA" id="ARBA00022679"/>
    </source>
</evidence>
<keyword evidence="7 19" id="KW-0067">ATP-binding</keyword>
<comment type="similarity">
    <text evidence="13 19">Belongs to the ThiI family.</text>
</comment>
<evidence type="ECO:0000256" key="3">
    <source>
        <dbReference type="ARBA" id="ARBA00022490"/>
    </source>
</evidence>
<dbReference type="GO" id="GO:0002937">
    <property type="term" value="P:tRNA 4-thiouridine biosynthesis"/>
    <property type="evidence" value="ECO:0007669"/>
    <property type="project" value="TreeGrafter"/>
</dbReference>
<evidence type="ECO:0000256" key="10">
    <source>
        <dbReference type="ARBA" id="ARBA00050570"/>
    </source>
</evidence>
<evidence type="ECO:0000256" key="15">
    <source>
        <dbReference type="ARBA" id="ARBA00071867"/>
    </source>
</evidence>
<evidence type="ECO:0000256" key="19">
    <source>
        <dbReference type="HAMAP-Rule" id="MF_00021"/>
    </source>
</evidence>
<dbReference type="InterPro" id="IPR014729">
    <property type="entry name" value="Rossmann-like_a/b/a_fold"/>
</dbReference>
<evidence type="ECO:0000313" key="22">
    <source>
        <dbReference type="Proteomes" id="UP000553776"/>
    </source>
</evidence>
<evidence type="ECO:0000256" key="9">
    <source>
        <dbReference type="ARBA" id="ARBA00022977"/>
    </source>
</evidence>
<dbReference type="SUPFAM" id="SSF52402">
    <property type="entry name" value="Adenine nucleotide alpha hydrolases-like"/>
    <property type="match status" value="1"/>
</dbReference>
<comment type="caution">
    <text evidence="21">The sequence shown here is derived from an EMBL/GenBank/DDBJ whole genome shotgun (WGS) entry which is preliminary data.</text>
</comment>
<keyword evidence="8 19" id="KW-0694">RNA-binding</keyword>
<comment type="pathway">
    <text evidence="2 19">Cofactor biosynthesis; thiamine diphosphate biosynthesis.</text>
</comment>
<feature type="binding site" evidence="19">
    <location>
        <position position="265"/>
    </location>
    <ligand>
        <name>ATP</name>
        <dbReference type="ChEBI" id="CHEBI:30616"/>
    </ligand>
</feature>
<dbReference type="HAMAP" id="MF_00021">
    <property type="entry name" value="ThiI"/>
    <property type="match status" value="1"/>
</dbReference>
<evidence type="ECO:0000256" key="12">
    <source>
        <dbReference type="ARBA" id="ARBA00058382"/>
    </source>
</evidence>
<evidence type="ECO:0000313" key="21">
    <source>
        <dbReference type="EMBL" id="MBB6695443.1"/>
    </source>
</evidence>
<feature type="binding site" evidence="19">
    <location>
        <begin position="208"/>
        <end position="209"/>
    </location>
    <ligand>
        <name>ATP</name>
        <dbReference type="ChEBI" id="CHEBI:30616"/>
    </ligand>
</feature>
<evidence type="ECO:0000256" key="11">
    <source>
        <dbReference type="ARBA" id="ARBA00052330"/>
    </source>
</evidence>
<dbReference type="PANTHER" id="PTHR43209">
    <property type="entry name" value="TRNA SULFURTRANSFERASE"/>
    <property type="match status" value="1"/>
</dbReference>
<name>A0A841UB37_9BACL</name>
<dbReference type="GO" id="GO:0009228">
    <property type="term" value="P:thiamine biosynthetic process"/>
    <property type="evidence" value="ECO:0007669"/>
    <property type="project" value="UniProtKB-KW"/>
</dbReference>
<dbReference type="UniPathway" id="UPA00060"/>
<dbReference type="Gene3D" id="3.30.2130.30">
    <property type="match status" value="1"/>
</dbReference>
<evidence type="ECO:0000256" key="7">
    <source>
        <dbReference type="ARBA" id="ARBA00022840"/>
    </source>
</evidence>
<dbReference type="GO" id="GO:0005829">
    <property type="term" value="C:cytosol"/>
    <property type="evidence" value="ECO:0007669"/>
    <property type="project" value="TreeGrafter"/>
</dbReference>
<evidence type="ECO:0000256" key="16">
    <source>
        <dbReference type="ARBA" id="ARBA00075337"/>
    </source>
</evidence>
<dbReference type="Pfam" id="PF02926">
    <property type="entry name" value="THUMP"/>
    <property type="match status" value="1"/>
</dbReference>
<sequence>MIYDLVVVRLGEVTIKGRNRSRFEGMMLARIRQALAAVEGLEYERTYGRIYIRLNGVRFEEVEEPLKDVFGIHSFSPAVRSGHDLEEVRAAALTLMNGLEPVPQTFKVTVRRAWKGYPHDSQEMNHLVGAHVLRNTPALKVDVHHPDAELKVDIQQEGVYLSCAVVPGAGGFPLGMNGKAMLLLSGGIDSPVAGWMAMRKGLEIEAVHFHSYPFTSQQATDKVITLTQRLAHYGGRIKLHLVPFTELQTRMVQSGHEHLIITLMRRTMLRIAQRLAERSGALAIVTGDSLGQVASQTLGSMNVIGRTIELPLLRPLVMMDKREIIRISERIGTYETSILPFEDCCTLFVPKSPATNPNLRIVEKVEAGIGAELEKLIEEAVQGTETMILTTEGRADRAAAAAASAEPSDEDRWF</sequence>
<evidence type="ECO:0000256" key="6">
    <source>
        <dbReference type="ARBA" id="ARBA00022741"/>
    </source>
</evidence>
<organism evidence="21 22">
    <name type="scientific">Cohnella xylanilytica</name>
    <dbReference type="NCBI Taxonomy" id="557555"/>
    <lineage>
        <taxon>Bacteria</taxon>
        <taxon>Bacillati</taxon>
        <taxon>Bacillota</taxon>
        <taxon>Bacilli</taxon>
        <taxon>Bacillales</taxon>
        <taxon>Paenibacillaceae</taxon>
        <taxon>Cohnella</taxon>
    </lineage>
</organism>
<evidence type="ECO:0000259" key="20">
    <source>
        <dbReference type="PROSITE" id="PS51165"/>
    </source>
</evidence>
<dbReference type="GO" id="GO:0052837">
    <property type="term" value="P:thiazole biosynthetic process"/>
    <property type="evidence" value="ECO:0007669"/>
    <property type="project" value="TreeGrafter"/>
</dbReference>
<accession>A0A841UB37</accession>
<dbReference type="GO" id="GO:0140741">
    <property type="term" value="F:tRNA-uracil-4 sulfurtransferase activity"/>
    <property type="evidence" value="ECO:0007669"/>
    <property type="project" value="UniProtKB-EC"/>
</dbReference>
<dbReference type="Pfam" id="PF02568">
    <property type="entry name" value="ThiI"/>
    <property type="match status" value="1"/>
</dbReference>
<protein>
    <recommendedName>
        <fullName evidence="15 19">Probable tRNA sulfurtransferase</fullName>
        <ecNumber evidence="14 19">2.8.1.4</ecNumber>
    </recommendedName>
    <alternativeName>
        <fullName evidence="16 19">Sulfur carrier protein ThiS sulfurtransferase</fullName>
    </alternativeName>
    <alternativeName>
        <fullName evidence="17 19">Thiamine biosynthesis protein ThiI</fullName>
    </alternativeName>
    <alternativeName>
        <fullName evidence="18 19">tRNA 4-thiouridine synthase</fullName>
    </alternativeName>
</protein>
<dbReference type="Gene3D" id="3.40.50.620">
    <property type="entry name" value="HUPs"/>
    <property type="match status" value="1"/>
</dbReference>
<dbReference type="CDD" id="cd11716">
    <property type="entry name" value="THUMP_ThiI"/>
    <property type="match status" value="1"/>
</dbReference>
<comment type="catalytic activity">
    <reaction evidence="10 19">
        <text>[ThiI sulfur-carrier protein]-S-sulfanyl-L-cysteine + a uridine in tRNA + 2 reduced [2Fe-2S]-[ferredoxin] + ATP + H(+) = [ThiI sulfur-carrier protein]-L-cysteine + a 4-thiouridine in tRNA + 2 oxidized [2Fe-2S]-[ferredoxin] + AMP + diphosphate</text>
        <dbReference type="Rhea" id="RHEA:24176"/>
        <dbReference type="Rhea" id="RHEA-COMP:10000"/>
        <dbReference type="Rhea" id="RHEA-COMP:10001"/>
        <dbReference type="Rhea" id="RHEA-COMP:13337"/>
        <dbReference type="Rhea" id="RHEA-COMP:13338"/>
        <dbReference type="Rhea" id="RHEA-COMP:13339"/>
        <dbReference type="Rhea" id="RHEA-COMP:13340"/>
        <dbReference type="ChEBI" id="CHEBI:15378"/>
        <dbReference type="ChEBI" id="CHEBI:29950"/>
        <dbReference type="ChEBI" id="CHEBI:30616"/>
        <dbReference type="ChEBI" id="CHEBI:33019"/>
        <dbReference type="ChEBI" id="CHEBI:33737"/>
        <dbReference type="ChEBI" id="CHEBI:33738"/>
        <dbReference type="ChEBI" id="CHEBI:61963"/>
        <dbReference type="ChEBI" id="CHEBI:65315"/>
        <dbReference type="ChEBI" id="CHEBI:136798"/>
        <dbReference type="ChEBI" id="CHEBI:456215"/>
        <dbReference type="EC" id="2.8.1.4"/>
    </reaction>
</comment>
<dbReference type="EC" id="2.8.1.4" evidence="14 19"/>
<feature type="binding site" evidence="19">
    <location>
        <position position="296"/>
    </location>
    <ligand>
        <name>ATP</name>
        <dbReference type="ChEBI" id="CHEBI:30616"/>
    </ligand>
</feature>
<keyword evidence="9 19" id="KW-0784">Thiamine biosynthesis</keyword>
<dbReference type="InterPro" id="IPR004114">
    <property type="entry name" value="THUMP_dom"/>
</dbReference>
<dbReference type="InterPro" id="IPR050102">
    <property type="entry name" value="tRNA_sulfurtransferase_ThiI"/>
</dbReference>
<evidence type="ECO:0000256" key="14">
    <source>
        <dbReference type="ARBA" id="ARBA00066827"/>
    </source>
</evidence>
<dbReference type="InterPro" id="IPR049962">
    <property type="entry name" value="THUMP_ThiI"/>
</dbReference>
<reference evidence="21 22" key="1">
    <citation type="submission" date="2020-08" db="EMBL/GenBank/DDBJ databases">
        <title>Cohnella phylogeny.</title>
        <authorList>
            <person name="Dunlap C."/>
        </authorList>
    </citation>
    <scope>NUCLEOTIDE SEQUENCE [LARGE SCALE GENOMIC DNA]</scope>
    <source>
        <strain evidence="21 22">DSM 25239</strain>
    </source>
</reference>
<feature type="binding site" evidence="19">
    <location>
        <position position="287"/>
    </location>
    <ligand>
        <name>ATP</name>
        <dbReference type="ChEBI" id="CHEBI:30616"/>
    </ligand>
</feature>
<keyword evidence="4 19" id="KW-0820">tRNA-binding</keyword>
<dbReference type="PROSITE" id="PS51165">
    <property type="entry name" value="THUMP"/>
    <property type="match status" value="1"/>
</dbReference>
<comment type="function">
    <text evidence="12 19">Catalyzes the ATP-dependent transfer of a sulfur to tRNA to produce 4-thiouridine in position 8 of tRNAs, which functions as a near-UV photosensor. Also catalyzes the transfer of sulfur to the sulfur carrier protein ThiS, forming ThiS-thiocarboxylate. This is a step in the synthesis of thiazole, in the thiamine biosynthesis pathway. The sulfur is donated as persulfide by IscS.</text>
</comment>
<feature type="binding site" evidence="19">
    <location>
        <begin position="183"/>
        <end position="184"/>
    </location>
    <ligand>
        <name>ATP</name>
        <dbReference type="ChEBI" id="CHEBI:30616"/>
    </ligand>
</feature>
<keyword evidence="5 19" id="KW-0808">Transferase</keyword>
<dbReference type="Proteomes" id="UP000553776">
    <property type="component" value="Unassembled WGS sequence"/>
</dbReference>
<dbReference type="InterPro" id="IPR020536">
    <property type="entry name" value="ThiI_AANH"/>
</dbReference>
<dbReference type="GO" id="GO:0009229">
    <property type="term" value="P:thiamine diphosphate biosynthetic process"/>
    <property type="evidence" value="ECO:0007669"/>
    <property type="project" value="UniProtKB-UniRule"/>
</dbReference>
<keyword evidence="6 19" id="KW-0547">Nucleotide-binding</keyword>
<gene>
    <name evidence="19 21" type="primary">thiI</name>
    <name evidence="21" type="ORF">H7B90_29010</name>
</gene>
<evidence type="ECO:0000256" key="18">
    <source>
        <dbReference type="ARBA" id="ARBA00080570"/>
    </source>
</evidence>
<dbReference type="InterPro" id="IPR054173">
    <property type="entry name" value="ThiI_fer"/>
</dbReference>
<dbReference type="EMBL" id="JACJVR010000128">
    <property type="protein sequence ID" value="MBB6695443.1"/>
    <property type="molecule type" value="Genomic_DNA"/>
</dbReference>
<dbReference type="Pfam" id="PF22025">
    <property type="entry name" value="ThiI_fer"/>
    <property type="match status" value="1"/>
</dbReference>
<dbReference type="FunFam" id="3.40.50.620:FF:000053">
    <property type="entry name" value="Probable tRNA sulfurtransferase"/>
    <property type="match status" value="1"/>
</dbReference>
<dbReference type="AlphaFoldDB" id="A0A841UB37"/>
<evidence type="ECO:0000256" key="8">
    <source>
        <dbReference type="ARBA" id="ARBA00022884"/>
    </source>
</evidence>